<dbReference type="GO" id="GO:0008170">
    <property type="term" value="F:N-methyltransferase activity"/>
    <property type="evidence" value="ECO:0007669"/>
    <property type="project" value="InterPro"/>
</dbReference>
<dbReference type="RefSeq" id="WP_156229543.1">
    <property type="nucleotide sequence ID" value="NZ_CP046454.1"/>
</dbReference>
<keyword evidence="4" id="KW-0949">S-adenosyl-L-methionine</keyword>
<dbReference type="SUPFAM" id="SSF53335">
    <property type="entry name" value="S-adenosyl-L-methionine-dependent methyltransferases"/>
    <property type="match status" value="1"/>
</dbReference>
<keyword evidence="10" id="KW-0614">Plasmid</keyword>
<evidence type="ECO:0000256" key="3">
    <source>
        <dbReference type="ARBA" id="ARBA00022679"/>
    </source>
</evidence>
<dbReference type="EC" id="2.1.1.72" evidence="1"/>
<dbReference type="CDD" id="cd02440">
    <property type="entry name" value="AdoMet_MTases"/>
    <property type="match status" value="1"/>
</dbReference>
<organism evidence="10 11">
    <name type="scientific">Corynebacterium comes</name>
    <dbReference type="NCBI Taxonomy" id="2675218"/>
    <lineage>
        <taxon>Bacteria</taxon>
        <taxon>Bacillati</taxon>
        <taxon>Actinomycetota</taxon>
        <taxon>Actinomycetes</taxon>
        <taxon>Mycobacteriales</taxon>
        <taxon>Corynebacteriaceae</taxon>
        <taxon>Corynebacterium</taxon>
    </lineage>
</organism>
<keyword evidence="2 10" id="KW-0489">Methyltransferase</keyword>
<keyword evidence="6" id="KW-0238">DNA-binding</keyword>
<dbReference type="InterPro" id="IPR029063">
    <property type="entry name" value="SAM-dependent_MTases_sf"/>
</dbReference>
<evidence type="ECO:0000256" key="7">
    <source>
        <dbReference type="ARBA" id="ARBA00047942"/>
    </source>
</evidence>
<dbReference type="PANTHER" id="PTHR42933:SF3">
    <property type="entry name" value="TYPE I RESTRICTION ENZYME MJAVIII METHYLASE SUBUNIT"/>
    <property type="match status" value="1"/>
</dbReference>
<dbReference type="Gene3D" id="3.90.220.20">
    <property type="entry name" value="DNA methylase specificity domains"/>
    <property type="match status" value="1"/>
</dbReference>
<evidence type="ECO:0000313" key="10">
    <source>
        <dbReference type="EMBL" id="QGU05909.1"/>
    </source>
</evidence>
<accession>A0A6B8VS68</accession>
<keyword evidence="11" id="KW-1185">Reference proteome</keyword>
<dbReference type="Pfam" id="PF02384">
    <property type="entry name" value="N6_Mtase"/>
    <property type="match status" value="1"/>
</dbReference>
<gene>
    <name evidence="10" type="ORF">CETAM_13420</name>
</gene>
<dbReference type="GO" id="GO:0009307">
    <property type="term" value="P:DNA restriction-modification system"/>
    <property type="evidence" value="ECO:0007669"/>
    <property type="project" value="UniProtKB-KW"/>
</dbReference>
<protein>
    <recommendedName>
        <fullName evidence="1">site-specific DNA-methyltransferase (adenine-specific)</fullName>
        <ecNumber evidence="1">2.1.1.72</ecNumber>
    </recommendedName>
</protein>
<feature type="coiled-coil region" evidence="8">
    <location>
        <begin position="600"/>
        <end position="627"/>
    </location>
</feature>
<evidence type="ECO:0000256" key="1">
    <source>
        <dbReference type="ARBA" id="ARBA00011900"/>
    </source>
</evidence>
<sequence length="639" mass="69214">MNSAPRKTLASADIADIAHVSRSAVSNWRNRGKGFPEPINPDQPRRPLFDQEEVFAWFEANGIAYTRPDATQELIGILDQLRNALDLSSPETMVLLLTAALKAHGEDVDWPERSSLNGAQQALLLGGFAGIDRADLPNATDEVLNRLSRFASRRILSAGSPDSRTSEILANLAASRKPDSVLDPACGIGQALIRAKRLIGDANLRTAGVEVDPAVAEIARLRGLLYSVALDITVADTLFDVPDTIEKFDVVIAEPPFSAQTPEPLSFDDPRLSFAVPGKSNADSAWPQIVLSHLNEEGTAFLIMSDAFLFQQRRDAKIVRQGLLNDDLLEAVISLGDLLRPYSSINVNLLVLSKRKKALDSGSVLFIDGAGIDQLEDKIAGWLAPQADLADIPHARIDRTMILSNDANLQPSRWAGATELFDDILNADVDWSYPTLRDSAEKLTGAVEKLPARPTTNIIRVSTIGELISQGVVALKNISRGRDSDNTVITPAMLGSDPTGASWPAADEGTAPAELSQPGDVLLARIGDPRASVSQRADIKPGTGVAVLRVANPETLDPHYLALMVNGSWNSRFNTGTTIPRNAIKDFEVPVVSLDQQQELAQQAEVFQEATAELARLSRELGEATTHWVNELWRKGHAH</sequence>
<dbReference type="GO" id="GO:0003677">
    <property type="term" value="F:DNA binding"/>
    <property type="evidence" value="ECO:0007669"/>
    <property type="project" value="UniProtKB-KW"/>
</dbReference>
<evidence type="ECO:0000313" key="11">
    <source>
        <dbReference type="Proteomes" id="UP000425178"/>
    </source>
</evidence>
<comment type="catalytic activity">
    <reaction evidence="7">
        <text>a 2'-deoxyadenosine in DNA + S-adenosyl-L-methionine = an N(6)-methyl-2'-deoxyadenosine in DNA + S-adenosyl-L-homocysteine + H(+)</text>
        <dbReference type="Rhea" id="RHEA:15197"/>
        <dbReference type="Rhea" id="RHEA-COMP:12418"/>
        <dbReference type="Rhea" id="RHEA-COMP:12419"/>
        <dbReference type="ChEBI" id="CHEBI:15378"/>
        <dbReference type="ChEBI" id="CHEBI:57856"/>
        <dbReference type="ChEBI" id="CHEBI:59789"/>
        <dbReference type="ChEBI" id="CHEBI:90615"/>
        <dbReference type="ChEBI" id="CHEBI:90616"/>
        <dbReference type="EC" id="2.1.1.72"/>
    </reaction>
</comment>
<dbReference type="Gene3D" id="1.10.10.10">
    <property type="entry name" value="Winged helix-like DNA-binding domain superfamily/Winged helix DNA-binding domain"/>
    <property type="match status" value="1"/>
</dbReference>
<dbReference type="Gene3D" id="3.40.50.150">
    <property type="entry name" value="Vaccinia Virus protein VP39"/>
    <property type="match status" value="1"/>
</dbReference>
<geneLocation type="plasmid" evidence="10 11">
    <name>pCETAM</name>
</geneLocation>
<dbReference type="InterPro" id="IPR003356">
    <property type="entry name" value="DNA_methylase_A-5"/>
</dbReference>
<keyword evidence="5" id="KW-0680">Restriction system</keyword>
<evidence type="ECO:0000259" key="9">
    <source>
        <dbReference type="Pfam" id="PF02384"/>
    </source>
</evidence>
<evidence type="ECO:0000256" key="2">
    <source>
        <dbReference type="ARBA" id="ARBA00022603"/>
    </source>
</evidence>
<proteinExistence type="predicted"/>
<dbReference type="GO" id="GO:0009007">
    <property type="term" value="F:site-specific DNA-methyltransferase (adenine-specific) activity"/>
    <property type="evidence" value="ECO:0007669"/>
    <property type="project" value="UniProtKB-EC"/>
</dbReference>
<dbReference type="PANTHER" id="PTHR42933">
    <property type="entry name" value="SLR6095 PROTEIN"/>
    <property type="match status" value="1"/>
</dbReference>
<keyword evidence="3 10" id="KW-0808">Transferase</keyword>
<feature type="domain" description="DNA methylase adenine-specific" evidence="9">
    <location>
        <begin position="165"/>
        <end position="377"/>
    </location>
</feature>
<dbReference type="InterPro" id="IPR044946">
    <property type="entry name" value="Restrct_endonuc_typeI_TRD_sf"/>
</dbReference>
<dbReference type="SUPFAM" id="SSF116734">
    <property type="entry name" value="DNA methylase specificity domain"/>
    <property type="match status" value="1"/>
</dbReference>
<dbReference type="AlphaFoldDB" id="A0A6B8VS68"/>
<dbReference type="InterPro" id="IPR036388">
    <property type="entry name" value="WH-like_DNA-bd_sf"/>
</dbReference>
<evidence type="ECO:0000256" key="5">
    <source>
        <dbReference type="ARBA" id="ARBA00022747"/>
    </source>
</evidence>
<evidence type="ECO:0000256" key="4">
    <source>
        <dbReference type="ARBA" id="ARBA00022691"/>
    </source>
</evidence>
<dbReference type="KEGG" id="ccoe:CETAM_13420"/>
<evidence type="ECO:0000256" key="6">
    <source>
        <dbReference type="ARBA" id="ARBA00023125"/>
    </source>
</evidence>
<dbReference type="InterPro" id="IPR051537">
    <property type="entry name" value="DNA_Adenine_Mtase"/>
</dbReference>
<dbReference type="Proteomes" id="UP000425178">
    <property type="component" value="Plasmid pCETAM"/>
</dbReference>
<dbReference type="GO" id="GO:0032259">
    <property type="term" value="P:methylation"/>
    <property type="evidence" value="ECO:0007669"/>
    <property type="project" value="UniProtKB-KW"/>
</dbReference>
<name>A0A6B8VS68_9CORY</name>
<dbReference type="EMBL" id="CP046454">
    <property type="protein sequence ID" value="QGU05909.1"/>
    <property type="molecule type" value="Genomic_DNA"/>
</dbReference>
<evidence type="ECO:0000256" key="8">
    <source>
        <dbReference type="SAM" id="Coils"/>
    </source>
</evidence>
<keyword evidence="8" id="KW-0175">Coiled coil</keyword>
<reference evidence="10 11" key="1">
    <citation type="journal article" date="2021" name="Int. J. Syst. Evol. Microbiol.">
        <title>Classification of three corynebacterial strains isolated from a small paddock in North Rhine-Westphalia: proposal of &lt;i&gt;Corynebacterium kalinowskii&lt;/i&gt; sp. nov., &lt;i&gt;Corynebacterium comes&lt;/i&gt; sp. nov. and &lt;i&gt;Corynebacterium occultum&lt;/i&gt; sp. nov.</title>
        <authorList>
            <person name="Schaffert L."/>
            <person name="Ruwe M."/>
            <person name="Milse J."/>
            <person name="Hanuschka K."/>
            <person name="Ortseifen V."/>
            <person name="Droste J."/>
            <person name="Brandt D."/>
            <person name="Schl L."/>
            <person name="Kutter Y."/>
            <person name="Vinke S."/>
            <person name="Vieh P."/>
            <person name="Jacob L."/>
            <person name="L N.C."/>
            <person name="Schulte-Berndt E."/>
            <person name="Hain C."/>
            <person name="Linder M."/>
            <person name="Schmidt P."/>
            <person name="Wollenschl L."/>
            <person name="Luttermann T."/>
            <person name="Thieme E."/>
            <person name="Hassa J."/>
            <person name="Haak M."/>
            <person name="Wittchen M."/>
            <person name="Mentz A."/>
            <person name="Persicke M."/>
            <person name="Busche T."/>
            <person name="R C."/>
        </authorList>
    </citation>
    <scope>NUCLEOTIDE SEQUENCE [LARGE SCALE GENOMIC DNA]</scope>
    <source>
        <strain evidence="10 11">2019</strain>
    </source>
</reference>